<dbReference type="Gene3D" id="3.40.50.150">
    <property type="entry name" value="Vaccinia Virus protein VP39"/>
    <property type="match status" value="1"/>
</dbReference>
<dbReference type="STRING" id="234267.Acid_1689"/>
<evidence type="ECO:0000256" key="1">
    <source>
        <dbReference type="ARBA" id="ARBA00011975"/>
    </source>
</evidence>
<comment type="catalytic activity">
    <reaction evidence="6">
        <text>a 2'-deoxycytidine in DNA + S-adenosyl-L-methionine = a 5-methyl-2'-deoxycytidine in DNA + S-adenosyl-L-homocysteine + H(+)</text>
        <dbReference type="Rhea" id="RHEA:13681"/>
        <dbReference type="Rhea" id="RHEA-COMP:11369"/>
        <dbReference type="Rhea" id="RHEA-COMP:11370"/>
        <dbReference type="ChEBI" id="CHEBI:15378"/>
        <dbReference type="ChEBI" id="CHEBI:57856"/>
        <dbReference type="ChEBI" id="CHEBI:59789"/>
        <dbReference type="ChEBI" id="CHEBI:85452"/>
        <dbReference type="ChEBI" id="CHEBI:85454"/>
        <dbReference type="EC" id="2.1.1.37"/>
    </reaction>
</comment>
<dbReference type="REBASE" id="13783">
    <property type="entry name" value="M.SusEORF1689P"/>
</dbReference>
<dbReference type="PROSITE" id="PS51679">
    <property type="entry name" value="SAM_MT_C5"/>
    <property type="match status" value="1"/>
</dbReference>
<keyword evidence="4 7" id="KW-0949">S-adenosyl-L-methionine</keyword>
<dbReference type="SUPFAM" id="SSF53335">
    <property type="entry name" value="S-adenosyl-L-methionine-dependent methyltransferases"/>
    <property type="match status" value="1"/>
</dbReference>
<dbReference type="PANTHER" id="PTHR10629">
    <property type="entry name" value="CYTOSINE-SPECIFIC METHYLTRANSFERASE"/>
    <property type="match status" value="1"/>
</dbReference>
<comment type="similarity">
    <text evidence="7 8">Belongs to the class I-like SAM-binding methyltransferase superfamily. C5-methyltransferase family.</text>
</comment>
<dbReference type="GO" id="GO:0003886">
    <property type="term" value="F:DNA (cytosine-5-)-methyltransferase activity"/>
    <property type="evidence" value="ECO:0007669"/>
    <property type="project" value="UniProtKB-EC"/>
</dbReference>
<organism evidence="10">
    <name type="scientific">Solibacter usitatus (strain Ellin6076)</name>
    <dbReference type="NCBI Taxonomy" id="234267"/>
    <lineage>
        <taxon>Bacteria</taxon>
        <taxon>Pseudomonadati</taxon>
        <taxon>Acidobacteriota</taxon>
        <taxon>Terriglobia</taxon>
        <taxon>Bryobacterales</taxon>
        <taxon>Solibacteraceae</taxon>
        <taxon>Candidatus Solibacter</taxon>
    </lineage>
</organism>
<dbReference type="OrthoDB" id="9813719at2"/>
<reference evidence="10" key="1">
    <citation type="submission" date="2006-10" db="EMBL/GenBank/DDBJ databases">
        <title>Complete sequence of Solibacter usitatus Ellin6076.</title>
        <authorList>
            <consortium name="US DOE Joint Genome Institute"/>
            <person name="Copeland A."/>
            <person name="Lucas S."/>
            <person name="Lapidus A."/>
            <person name="Barry K."/>
            <person name="Detter J.C."/>
            <person name="Glavina del Rio T."/>
            <person name="Hammon N."/>
            <person name="Israni S."/>
            <person name="Dalin E."/>
            <person name="Tice H."/>
            <person name="Pitluck S."/>
            <person name="Thompson L.S."/>
            <person name="Brettin T."/>
            <person name="Bruce D."/>
            <person name="Han C."/>
            <person name="Tapia R."/>
            <person name="Gilna P."/>
            <person name="Schmutz J."/>
            <person name="Larimer F."/>
            <person name="Land M."/>
            <person name="Hauser L."/>
            <person name="Kyrpides N."/>
            <person name="Mikhailova N."/>
            <person name="Janssen P.H."/>
            <person name="Kuske C.R."/>
            <person name="Richardson P."/>
        </authorList>
    </citation>
    <scope>NUCLEOTIDE SEQUENCE</scope>
    <source>
        <strain evidence="10">Ellin6076</strain>
    </source>
</reference>
<keyword evidence="3 7" id="KW-0808">Transferase</keyword>
<sequence>MKERSGVKRPGLAHALSNGSDHESGRFTPRLFSFFSGLGFLDLGFEKAGYTVAFVNEFRASFLKAYKHARLHLKMNPPEYGYVQGDISDFLNGAGDRLSGQVRDSKLAGNLVGFVGGPPCPDFSVGGKNRGREGDNGKLSATYVELISKQKPDFFLFENVKGLWQTKAHRAFYEELKTKLHKARYVTTERLINTLDYAAPQDRARILLVGVQEGRLRDQKIAFDQKRMELEDGFFPWTRYARYANGSAFEFPWPETAPFRENSERKCPEGVPAELTVEHWFQQNDVLNHENSTHCFKPRAGLARFLSVDEGDDSKKSYKRLHRWRYSPTVCYGNNEVHLHPYKPRRISVAEALALQSLPKEFVLPPDMTLSDMFKGVGNGVPFVAARAVAMAFLDILRADESDSSRTDKSHRCAAKEQGIPVR</sequence>
<dbReference type="NCBIfam" id="TIGR00675">
    <property type="entry name" value="dcm"/>
    <property type="match status" value="1"/>
</dbReference>
<dbReference type="GO" id="GO:0009307">
    <property type="term" value="P:DNA restriction-modification system"/>
    <property type="evidence" value="ECO:0007669"/>
    <property type="project" value="UniProtKB-KW"/>
</dbReference>
<evidence type="ECO:0000256" key="6">
    <source>
        <dbReference type="ARBA" id="ARBA00047422"/>
    </source>
</evidence>
<evidence type="ECO:0000256" key="3">
    <source>
        <dbReference type="ARBA" id="ARBA00022679"/>
    </source>
</evidence>
<accession>Q027X8</accession>
<dbReference type="InterPro" id="IPR001525">
    <property type="entry name" value="C5_MeTfrase"/>
</dbReference>
<dbReference type="KEGG" id="sus:Acid_1689"/>
<dbReference type="AlphaFoldDB" id="Q027X8"/>
<evidence type="ECO:0000256" key="9">
    <source>
        <dbReference type="SAM" id="MobiDB-lite"/>
    </source>
</evidence>
<dbReference type="eggNOG" id="COG0270">
    <property type="taxonomic scope" value="Bacteria"/>
</dbReference>
<evidence type="ECO:0000256" key="7">
    <source>
        <dbReference type="PROSITE-ProRule" id="PRU01016"/>
    </source>
</evidence>
<dbReference type="GO" id="GO:0032259">
    <property type="term" value="P:methylation"/>
    <property type="evidence" value="ECO:0007669"/>
    <property type="project" value="UniProtKB-KW"/>
</dbReference>
<evidence type="ECO:0000256" key="2">
    <source>
        <dbReference type="ARBA" id="ARBA00022603"/>
    </source>
</evidence>
<dbReference type="HOGENOM" id="CLU_006958_6_0_0"/>
<dbReference type="InterPro" id="IPR050390">
    <property type="entry name" value="C5-Methyltransferase"/>
</dbReference>
<dbReference type="Pfam" id="PF00145">
    <property type="entry name" value="DNA_methylase"/>
    <property type="match status" value="1"/>
</dbReference>
<feature type="region of interest" description="Disordered" evidence="9">
    <location>
        <begin position="1"/>
        <end position="23"/>
    </location>
</feature>
<gene>
    <name evidence="10" type="ordered locus">Acid_1689</name>
</gene>
<keyword evidence="2 7" id="KW-0489">Methyltransferase</keyword>
<evidence type="ECO:0000256" key="8">
    <source>
        <dbReference type="RuleBase" id="RU000416"/>
    </source>
</evidence>
<feature type="active site" evidence="7">
    <location>
        <position position="120"/>
    </location>
</feature>
<dbReference type="EC" id="2.1.1.37" evidence="1"/>
<dbReference type="PRINTS" id="PR00105">
    <property type="entry name" value="C5METTRFRASE"/>
</dbReference>
<evidence type="ECO:0000256" key="4">
    <source>
        <dbReference type="ARBA" id="ARBA00022691"/>
    </source>
</evidence>
<dbReference type="Gene3D" id="3.90.120.10">
    <property type="entry name" value="DNA Methylase, subunit A, domain 2"/>
    <property type="match status" value="1"/>
</dbReference>
<protein>
    <recommendedName>
        <fullName evidence="1">DNA (cytosine-5-)-methyltransferase</fullName>
        <ecNumber evidence="1">2.1.1.37</ecNumber>
    </recommendedName>
</protein>
<evidence type="ECO:0000313" key="10">
    <source>
        <dbReference type="EMBL" id="ABJ82679.1"/>
    </source>
</evidence>
<dbReference type="PANTHER" id="PTHR10629:SF52">
    <property type="entry name" value="DNA (CYTOSINE-5)-METHYLTRANSFERASE 1"/>
    <property type="match status" value="1"/>
</dbReference>
<evidence type="ECO:0000256" key="5">
    <source>
        <dbReference type="ARBA" id="ARBA00022747"/>
    </source>
</evidence>
<name>Q027X8_SOLUE</name>
<dbReference type="InParanoid" id="Q027X8"/>
<dbReference type="EMBL" id="CP000473">
    <property type="protein sequence ID" value="ABJ82679.1"/>
    <property type="molecule type" value="Genomic_DNA"/>
</dbReference>
<keyword evidence="5" id="KW-0680">Restriction system</keyword>
<proteinExistence type="inferred from homology"/>
<dbReference type="InterPro" id="IPR029063">
    <property type="entry name" value="SAM-dependent_MTases_sf"/>
</dbReference>